<feature type="compositionally biased region" description="Pro residues" evidence="1">
    <location>
        <begin position="27"/>
        <end position="37"/>
    </location>
</feature>
<organism evidence="2 4">
    <name type="scientific">Medicago truncatula</name>
    <name type="common">Barrel medic</name>
    <name type="synonym">Medicago tribuloides</name>
    <dbReference type="NCBI Taxonomy" id="3880"/>
    <lineage>
        <taxon>Eukaryota</taxon>
        <taxon>Viridiplantae</taxon>
        <taxon>Streptophyta</taxon>
        <taxon>Embryophyta</taxon>
        <taxon>Tracheophyta</taxon>
        <taxon>Spermatophyta</taxon>
        <taxon>Magnoliopsida</taxon>
        <taxon>eudicotyledons</taxon>
        <taxon>Gunneridae</taxon>
        <taxon>Pentapetalae</taxon>
        <taxon>rosids</taxon>
        <taxon>fabids</taxon>
        <taxon>Fabales</taxon>
        <taxon>Fabaceae</taxon>
        <taxon>Papilionoideae</taxon>
        <taxon>50 kb inversion clade</taxon>
        <taxon>NPAAA clade</taxon>
        <taxon>Hologalegina</taxon>
        <taxon>IRL clade</taxon>
        <taxon>Trifolieae</taxon>
        <taxon>Medicago</taxon>
    </lineage>
</organism>
<evidence type="ECO:0000313" key="3">
    <source>
        <dbReference type="EnsemblPlants" id="KEH26928"/>
    </source>
</evidence>
<dbReference type="EMBL" id="CM001222">
    <property type="protein sequence ID" value="KEH26928.1"/>
    <property type="molecule type" value="Genomic_DNA"/>
</dbReference>
<reference evidence="2 4" key="2">
    <citation type="journal article" date="2014" name="BMC Genomics">
        <title>An improved genome release (version Mt4.0) for the model legume Medicago truncatula.</title>
        <authorList>
            <person name="Tang H."/>
            <person name="Krishnakumar V."/>
            <person name="Bidwell S."/>
            <person name="Rosen B."/>
            <person name="Chan A."/>
            <person name="Zhou S."/>
            <person name="Gentzbittel L."/>
            <person name="Childs K.L."/>
            <person name="Yandell M."/>
            <person name="Gundlach H."/>
            <person name="Mayer K.F."/>
            <person name="Schwartz D.C."/>
            <person name="Town C.D."/>
        </authorList>
    </citation>
    <scope>GENOME REANNOTATION</scope>
    <source>
        <strain evidence="2">A17</strain>
        <strain evidence="3 4">cv. Jemalong A17</strain>
    </source>
</reference>
<protein>
    <submittedName>
        <fullName evidence="2 3">Uncharacterized protein</fullName>
    </submittedName>
</protein>
<dbReference type="AlphaFoldDB" id="A0A072UCZ9"/>
<evidence type="ECO:0000313" key="2">
    <source>
        <dbReference type="EMBL" id="KEH26928.1"/>
    </source>
</evidence>
<proteinExistence type="predicted"/>
<evidence type="ECO:0000256" key="1">
    <source>
        <dbReference type="SAM" id="MobiDB-lite"/>
    </source>
</evidence>
<dbReference type="EnsemblPlants" id="KEH26928">
    <property type="protein sequence ID" value="KEH26928"/>
    <property type="gene ID" value="MTR_6g079530"/>
</dbReference>
<evidence type="ECO:0000313" key="4">
    <source>
        <dbReference type="Proteomes" id="UP000002051"/>
    </source>
</evidence>
<reference evidence="2 4" key="1">
    <citation type="journal article" date="2011" name="Nature">
        <title>The Medicago genome provides insight into the evolution of rhizobial symbioses.</title>
        <authorList>
            <person name="Young N.D."/>
            <person name="Debelle F."/>
            <person name="Oldroyd G.E."/>
            <person name="Geurts R."/>
            <person name="Cannon S.B."/>
            <person name="Udvardi M.K."/>
            <person name="Benedito V.A."/>
            <person name="Mayer K.F."/>
            <person name="Gouzy J."/>
            <person name="Schoof H."/>
            <person name="Van de Peer Y."/>
            <person name="Proost S."/>
            <person name="Cook D.R."/>
            <person name="Meyers B.C."/>
            <person name="Spannagl M."/>
            <person name="Cheung F."/>
            <person name="De Mita S."/>
            <person name="Krishnakumar V."/>
            <person name="Gundlach H."/>
            <person name="Zhou S."/>
            <person name="Mudge J."/>
            <person name="Bharti A.K."/>
            <person name="Murray J.D."/>
            <person name="Naoumkina M.A."/>
            <person name="Rosen B."/>
            <person name="Silverstein K.A."/>
            <person name="Tang H."/>
            <person name="Rombauts S."/>
            <person name="Zhao P.X."/>
            <person name="Zhou P."/>
            <person name="Barbe V."/>
            <person name="Bardou P."/>
            <person name="Bechner M."/>
            <person name="Bellec A."/>
            <person name="Berger A."/>
            <person name="Berges H."/>
            <person name="Bidwell S."/>
            <person name="Bisseling T."/>
            <person name="Choisne N."/>
            <person name="Couloux A."/>
            <person name="Denny R."/>
            <person name="Deshpande S."/>
            <person name="Dai X."/>
            <person name="Doyle J.J."/>
            <person name="Dudez A.M."/>
            <person name="Farmer A.D."/>
            <person name="Fouteau S."/>
            <person name="Franken C."/>
            <person name="Gibelin C."/>
            <person name="Gish J."/>
            <person name="Goldstein S."/>
            <person name="Gonzalez A.J."/>
            <person name="Green P.J."/>
            <person name="Hallab A."/>
            <person name="Hartog M."/>
            <person name="Hua A."/>
            <person name="Humphray S.J."/>
            <person name="Jeong D.H."/>
            <person name="Jing Y."/>
            <person name="Jocker A."/>
            <person name="Kenton S.M."/>
            <person name="Kim D.J."/>
            <person name="Klee K."/>
            <person name="Lai H."/>
            <person name="Lang C."/>
            <person name="Lin S."/>
            <person name="Macmil S.L."/>
            <person name="Magdelenat G."/>
            <person name="Matthews L."/>
            <person name="McCorrison J."/>
            <person name="Monaghan E.L."/>
            <person name="Mun J.H."/>
            <person name="Najar F.Z."/>
            <person name="Nicholson C."/>
            <person name="Noirot C."/>
            <person name="O'Bleness M."/>
            <person name="Paule C.R."/>
            <person name="Poulain J."/>
            <person name="Prion F."/>
            <person name="Qin B."/>
            <person name="Qu C."/>
            <person name="Retzel E.F."/>
            <person name="Riddle C."/>
            <person name="Sallet E."/>
            <person name="Samain S."/>
            <person name="Samson N."/>
            <person name="Sanders I."/>
            <person name="Saurat O."/>
            <person name="Scarpelli C."/>
            <person name="Schiex T."/>
            <person name="Segurens B."/>
            <person name="Severin A.J."/>
            <person name="Sherrier D.J."/>
            <person name="Shi R."/>
            <person name="Sims S."/>
            <person name="Singer S.R."/>
            <person name="Sinharoy S."/>
            <person name="Sterck L."/>
            <person name="Viollet A."/>
            <person name="Wang B.B."/>
            <person name="Wang K."/>
            <person name="Wang M."/>
            <person name="Wang X."/>
            <person name="Warfsmann J."/>
            <person name="Weissenbach J."/>
            <person name="White D.D."/>
            <person name="White J.D."/>
            <person name="Wiley G.B."/>
            <person name="Wincker P."/>
            <person name="Xing Y."/>
            <person name="Yang L."/>
            <person name="Yao Z."/>
            <person name="Ying F."/>
            <person name="Zhai J."/>
            <person name="Zhou L."/>
            <person name="Zuber A."/>
            <person name="Denarie J."/>
            <person name="Dixon R.A."/>
            <person name="May G.D."/>
            <person name="Schwartz D.C."/>
            <person name="Rogers J."/>
            <person name="Quetier F."/>
            <person name="Town C.D."/>
            <person name="Roe B.A."/>
        </authorList>
    </citation>
    <scope>NUCLEOTIDE SEQUENCE [LARGE SCALE GENOMIC DNA]</scope>
    <source>
        <strain evidence="2">A17</strain>
        <strain evidence="3 4">cv. Jemalong A17</strain>
    </source>
</reference>
<name>A0A072UCZ9_MEDTR</name>
<gene>
    <name evidence="2" type="ordered locus">MTR_6g079530</name>
</gene>
<reference evidence="3" key="3">
    <citation type="submission" date="2015-04" db="UniProtKB">
        <authorList>
            <consortium name="EnsemblPlants"/>
        </authorList>
    </citation>
    <scope>IDENTIFICATION</scope>
    <source>
        <strain evidence="3">cv. Jemalong A17</strain>
    </source>
</reference>
<keyword evidence="4" id="KW-1185">Reference proteome</keyword>
<sequence>MGKLFLTIESNKEHIFIMNSRYQISPPTLPPPPPPSPINGSTPKSHLLKQLKPQDNSTKRMYSAEQVFMRYMLCSFTHFTNPC</sequence>
<feature type="region of interest" description="Disordered" evidence="1">
    <location>
        <begin position="24"/>
        <end position="46"/>
    </location>
</feature>
<accession>A0A072UCZ9</accession>
<dbReference type="Proteomes" id="UP000002051">
    <property type="component" value="Chromosome 6"/>
</dbReference>
<dbReference type="HOGENOM" id="CLU_2546090_0_0_1"/>